<dbReference type="GO" id="GO:0005794">
    <property type="term" value="C:Golgi apparatus"/>
    <property type="evidence" value="ECO:0007669"/>
    <property type="project" value="UniProtKB-SubCell"/>
</dbReference>
<dbReference type="PANTHER" id="PTHR12234">
    <property type="entry name" value="FORMIMINOTRANSFERASE-CYCLODEAMINASE"/>
    <property type="match status" value="1"/>
</dbReference>
<dbReference type="GO" id="GO:0030412">
    <property type="term" value="F:formimidoyltetrahydrofolate cyclodeaminase activity"/>
    <property type="evidence" value="ECO:0007669"/>
    <property type="project" value="UniProtKB-EC"/>
</dbReference>
<dbReference type="InterPro" id="IPR037064">
    <property type="entry name" value="Formiminotransferase_N_sf"/>
</dbReference>
<evidence type="ECO:0000256" key="16">
    <source>
        <dbReference type="ARBA" id="ARBA00023239"/>
    </source>
</evidence>
<evidence type="ECO:0000256" key="15">
    <source>
        <dbReference type="ARBA" id="ARBA00023212"/>
    </source>
</evidence>
<dbReference type="EC" id="4.3.1.4" evidence="8"/>
<dbReference type="InterPro" id="IPR004227">
    <property type="entry name" value="Formiminotransferase_cat"/>
</dbReference>
<evidence type="ECO:0000256" key="19">
    <source>
        <dbReference type="ARBA" id="ARBA00025915"/>
    </source>
</evidence>
<feature type="domain" description="Formiminotransferase N-terminal subdomain" evidence="23">
    <location>
        <begin position="3"/>
        <end position="180"/>
    </location>
</feature>
<dbReference type="Gene3D" id="1.20.120.680">
    <property type="entry name" value="Formiminotetrahydrofolate cyclodeaminase monomer, up-and-down helical bundle"/>
    <property type="match status" value="1"/>
</dbReference>
<dbReference type="SUPFAM" id="SSF55116">
    <property type="entry name" value="Formiminotransferase domain of formiminotransferase-cyclodeaminase"/>
    <property type="match status" value="2"/>
</dbReference>
<dbReference type="InterPro" id="IPR037070">
    <property type="entry name" value="Formiminotransferase_C_sf"/>
</dbReference>
<evidence type="ECO:0000256" key="21">
    <source>
        <dbReference type="SAM" id="Coils"/>
    </source>
</evidence>
<evidence type="ECO:0000256" key="2">
    <source>
        <dbReference type="ARBA" id="ARBA00004114"/>
    </source>
</evidence>
<dbReference type="EC" id="2.1.2.5" evidence="7"/>
<keyword evidence="14" id="KW-0333">Golgi apparatus</keyword>
<evidence type="ECO:0000256" key="10">
    <source>
        <dbReference type="ARBA" id="ARBA00022490"/>
    </source>
</evidence>
<evidence type="ECO:0000259" key="22">
    <source>
        <dbReference type="SMART" id="SM01221"/>
    </source>
</evidence>
<comment type="similarity">
    <text evidence="5">In the N-terminal section; belongs to the formiminotransferase family.</text>
</comment>
<reference evidence="24 25" key="1">
    <citation type="submission" date="2020-08" db="EMBL/GenBank/DDBJ databases">
        <authorList>
            <person name="Hejnol A."/>
        </authorList>
    </citation>
    <scope>NUCLEOTIDE SEQUENCE [LARGE SCALE GENOMIC DNA]</scope>
</reference>
<comment type="pathway">
    <text evidence="4">Amino-acid degradation; L-histidine degradation into L-glutamate; L-glutamate from N-formimidoyl-L-glutamate (transferase route): step 1/1.</text>
</comment>
<dbReference type="FunFam" id="3.30.990.10:FF:000001">
    <property type="entry name" value="Formimidoyltransferase cyclodeaminase"/>
    <property type="match status" value="1"/>
</dbReference>
<feature type="domain" description="Formiminotransferase C-terminal subdomain" evidence="22">
    <location>
        <begin position="181"/>
        <end position="325"/>
    </location>
</feature>
<dbReference type="GO" id="GO:0019556">
    <property type="term" value="P:L-histidine catabolic process to glutamate and formamide"/>
    <property type="evidence" value="ECO:0007669"/>
    <property type="project" value="UniProtKB-UniPathway"/>
</dbReference>
<evidence type="ECO:0000256" key="20">
    <source>
        <dbReference type="ARBA" id="ARBA00030029"/>
    </source>
</evidence>
<evidence type="ECO:0000256" key="7">
    <source>
        <dbReference type="ARBA" id="ARBA00012252"/>
    </source>
</evidence>
<feature type="coiled-coil region" evidence="21">
    <location>
        <begin position="508"/>
        <end position="538"/>
    </location>
</feature>
<dbReference type="EMBL" id="CAJFCJ010000006">
    <property type="protein sequence ID" value="CAD5116733.1"/>
    <property type="molecule type" value="Genomic_DNA"/>
</dbReference>
<evidence type="ECO:0000256" key="8">
    <source>
        <dbReference type="ARBA" id="ARBA00012998"/>
    </source>
</evidence>
<dbReference type="SMART" id="SM01221">
    <property type="entry name" value="FTCD"/>
    <property type="match status" value="1"/>
</dbReference>
<dbReference type="InterPro" id="IPR022384">
    <property type="entry name" value="FormiminoTrfase_cat_dom_sf"/>
</dbReference>
<dbReference type="PANTHER" id="PTHR12234:SF0">
    <property type="entry name" value="FORMIMIDOYLTRANSFERASE-CYCLODEAMINASE"/>
    <property type="match status" value="1"/>
</dbReference>
<dbReference type="Pfam" id="PF02971">
    <property type="entry name" value="FTCD"/>
    <property type="match status" value="1"/>
</dbReference>
<protein>
    <recommendedName>
        <fullName evidence="9">Formimidoyltransferase-cyclodeaminase</fullName>
        <ecNumber evidence="7">2.1.2.5</ecNumber>
        <ecNumber evidence="8">4.3.1.4</ecNumber>
    </recommendedName>
    <alternativeName>
        <fullName evidence="20">Formiminotransferase-cyclodeaminase</fullName>
    </alternativeName>
</protein>
<evidence type="ECO:0000259" key="23">
    <source>
        <dbReference type="SMART" id="SM01222"/>
    </source>
</evidence>
<keyword evidence="13" id="KW-0290">Folate-binding</keyword>
<sequence length="541" mass="59910">MSRIVECVPNFSEGRNKEVIDAIAAAIGSTEGCSLLDVDPGPSTNRTVYTFVGPPEAVVEGALNGARAASQLIDMSRHTGEHPRLGALDVCPFVPVKNVTMDDCVDCAKEFGKRLAEELEVPVYLYGEASEVDYRKAVPQIRQGEYESLPQRLEKNEWKPDFGPAEFRPTWGATMAGARKFLIAYNVNILSTKEQAHRIALNVREQGRGEDKPGKLKGVQAIGWYLGEANMAQVSVNISDFEVTPIHTVFEEVKKDAEDLNLAICGSQIVGLVPLSALLISAEYYIEKEELFLLDNDQKIRLIIDRLGLQSFDAFKPKERVIEYMIDDDEMKGPFLGMPLESFFHAIGGRTATPGGGSASAVCATLGSALATMVGFLSYGNRKFEHLDKEMRKLLPDLYECTKKLMPIVDHDAVAYEDFMLACKLPKDTPEEEERRETAMQTTLKNSALVPLNLAVTANKAWPAFKRVAEIGNENCISDLQVGARALETGVWGAYYNVMTNLKDVKDAEFKEKVKTEIENELKEAQKSKEEILKLAETRLG</sequence>
<dbReference type="FunFam" id="1.20.120.680:FF:000001">
    <property type="entry name" value="Formimidoyltransferase cyclodeaminase"/>
    <property type="match status" value="1"/>
</dbReference>
<evidence type="ECO:0000256" key="4">
    <source>
        <dbReference type="ARBA" id="ARBA00005082"/>
    </source>
</evidence>
<keyword evidence="17" id="KW-0511">Multifunctional enzyme</keyword>
<dbReference type="SUPFAM" id="SSF101262">
    <property type="entry name" value="Methenyltetrahydrofolate cyclohydrolase-like"/>
    <property type="match status" value="1"/>
</dbReference>
<dbReference type="FunFam" id="3.30.70.670:FF:000001">
    <property type="entry name" value="Formimidoyltransferase cyclodeaminase"/>
    <property type="match status" value="1"/>
</dbReference>
<keyword evidence="15" id="KW-0206">Cytoskeleton</keyword>
<dbReference type="GO" id="GO:0019557">
    <property type="term" value="P:L-histidine catabolic process to glutamate and formate"/>
    <property type="evidence" value="ECO:0007669"/>
    <property type="project" value="UniProtKB-UniPathway"/>
</dbReference>
<gene>
    <name evidence="24" type="ORF">DGYR_LOCUS5328</name>
</gene>
<evidence type="ECO:0000256" key="1">
    <source>
        <dbReference type="ARBA" id="ARBA00002680"/>
    </source>
</evidence>
<keyword evidence="21" id="KW-0175">Coiled coil</keyword>
<dbReference type="SMART" id="SM01222">
    <property type="entry name" value="FTCD_N"/>
    <property type="match status" value="1"/>
</dbReference>
<organism evidence="24 25">
    <name type="scientific">Dimorphilus gyrociliatus</name>
    <dbReference type="NCBI Taxonomy" id="2664684"/>
    <lineage>
        <taxon>Eukaryota</taxon>
        <taxon>Metazoa</taxon>
        <taxon>Spiralia</taxon>
        <taxon>Lophotrochozoa</taxon>
        <taxon>Annelida</taxon>
        <taxon>Polychaeta</taxon>
        <taxon>Polychaeta incertae sedis</taxon>
        <taxon>Dinophilidae</taxon>
        <taxon>Dimorphilus</taxon>
    </lineage>
</organism>
<keyword evidence="12" id="KW-0369">Histidine metabolism</keyword>
<dbReference type="Gene3D" id="3.30.990.10">
    <property type="entry name" value="Formiminotransferase, N-terminal subdomain"/>
    <property type="match status" value="1"/>
</dbReference>
<evidence type="ECO:0000256" key="12">
    <source>
        <dbReference type="ARBA" id="ARBA00022808"/>
    </source>
</evidence>
<evidence type="ECO:0000256" key="3">
    <source>
        <dbReference type="ARBA" id="ARBA00004555"/>
    </source>
</evidence>
<dbReference type="InterPro" id="IPR012886">
    <property type="entry name" value="Formiminotransferase_N"/>
</dbReference>
<dbReference type="UniPathway" id="UPA00379">
    <property type="reaction ID" value="UER00555"/>
</dbReference>
<dbReference type="GO" id="GO:0005814">
    <property type="term" value="C:centriole"/>
    <property type="evidence" value="ECO:0007669"/>
    <property type="project" value="UniProtKB-SubCell"/>
</dbReference>
<dbReference type="InterPro" id="IPR007044">
    <property type="entry name" value="Cyclodeamin/CycHdrlase"/>
</dbReference>
<dbReference type="Pfam" id="PF04961">
    <property type="entry name" value="FTCD_C"/>
    <property type="match status" value="1"/>
</dbReference>
<dbReference type="Proteomes" id="UP000549394">
    <property type="component" value="Unassembled WGS sequence"/>
</dbReference>
<comment type="caution">
    <text evidence="24">The sequence shown here is derived from an EMBL/GenBank/DDBJ whole genome shotgun (WGS) entry which is preliminary data.</text>
</comment>
<dbReference type="OrthoDB" id="48036at2759"/>
<dbReference type="Gene3D" id="3.30.70.670">
    <property type="entry name" value="Formiminotransferase, C-terminal subdomain"/>
    <property type="match status" value="1"/>
</dbReference>
<comment type="function">
    <text evidence="18">Folate-dependent enzyme, that displays both transferase and deaminase activity. Serves to channel one-carbon units from formiminoglutamate to the folate pool.</text>
</comment>
<evidence type="ECO:0000256" key="5">
    <source>
        <dbReference type="ARBA" id="ARBA00008297"/>
    </source>
</evidence>
<evidence type="ECO:0000256" key="11">
    <source>
        <dbReference type="ARBA" id="ARBA00022679"/>
    </source>
</evidence>
<dbReference type="GO" id="GO:0030409">
    <property type="term" value="F:glutamate formimidoyltransferase activity"/>
    <property type="evidence" value="ECO:0007669"/>
    <property type="project" value="UniProtKB-EC"/>
</dbReference>
<evidence type="ECO:0000313" key="25">
    <source>
        <dbReference type="Proteomes" id="UP000549394"/>
    </source>
</evidence>
<accession>A0A7I8VLX7</accession>
<comment type="similarity">
    <text evidence="6">In the C-terminal section; belongs to the cyclodeaminase/cyclohydrolase family.</text>
</comment>
<evidence type="ECO:0000256" key="18">
    <source>
        <dbReference type="ARBA" id="ARBA00025506"/>
    </source>
</evidence>
<evidence type="ECO:0000256" key="6">
    <source>
        <dbReference type="ARBA" id="ARBA00010825"/>
    </source>
</evidence>
<evidence type="ECO:0000256" key="9">
    <source>
        <dbReference type="ARBA" id="ARBA00017787"/>
    </source>
</evidence>
<keyword evidence="25" id="KW-1185">Reference proteome</keyword>
<name>A0A7I8VLX7_9ANNE</name>
<proteinExistence type="inferred from homology"/>
<dbReference type="NCBIfam" id="TIGR02024">
    <property type="entry name" value="FtcD"/>
    <property type="match status" value="1"/>
</dbReference>
<comment type="subunit">
    <text evidence="19">Homooctamer, including four polyglutamate binding sites. The subunits are arranged as a tetramer of dimers, and form a planar ring-shaped structure.</text>
</comment>
<evidence type="ECO:0000256" key="17">
    <source>
        <dbReference type="ARBA" id="ARBA00023268"/>
    </source>
</evidence>
<dbReference type="AlphaFoldDB" id="A0A7I8VLX7"/>
<keyword evidence="16" id="KW-0456">Lyase</keyword>
<comment type="function">
    <text evidence="1">Binds and promotes bundling of vimentin filaments originating from the Golgi.</text>
</comment>
<keyword evidence="10" id="KW-0963">Cytoplasm</keyword>
<dbReference type="InterPro" id="IPR013802">
    <property type="entry name" value="Formiminotransferase_C"/>
</dbReference>
<dbReference type="GO" id="GO:0005542">
    <property type="term" value="F:folic acid binding"/>
    <property type="evidence" value="ECO:0007669"/>
    <property type="project" value="UniProtKB-KW"/>
</dbReference>
<dbReference type="Pfam" id="PF07837">
    <property type="entry name" value="FTCD_N"/>
    <property type="match status" value="1"/>
</dbReference>
<evidence type="ECO:0000256" key="14">
    <source>
        <dbReference type="ARBA" id="ARBA00023034"/>
    </source>
</evidence>
<dbReference type="InterPro" id="IPR051623">
    <property type="entry name" value="FTCD"/>
</dbReference>
<dbReference type="InterPro" id="IPR036178">
    <property type="entry name" value="Formintransfe-cycloase-like_sf"/>
</dbReference>
<evidence type="ECO:0000313" key="24">
    <source>
        <dbReference type="EMBL" id="CAD5116733.1"/>
    </source>
</evidence>
<comment type="subcellular location">
    <subcellularLocation>
        <location evidence="2">Cytoplasm</location>
        <location evidence="2">Cytoskeleton</location>
        <location evidence="2">Microtubule organizing center</location>
        <location evidence="2">Centrosome</location>
        <location evidence="2">Centriole</location>
    </subcellularLocation>
    <subcellularLocation>
        <location evidence="3">Golgi apparatus</location>
    </subcellularLocation>
</comment>
<evidence type="ECO:0000256" key="13">
    <source>
        <dbReference type="ARBA" id="ARBA00022954"/>
    </source>
</evidence>
<keyword evidence="11" id="KW-0808">Transferase</keyword>